<keyword evidence="1" id="KW-1133">Transmembrane helix</keyword>
<dbReference type="Pfam" id="PF04536">
    <property type="entry name" value="TPM_phosphatase"/>
    <property type="match status" value="1"/>
</dbReference>
<feature type="transmembrane region" description="Helical" evidence="1">
    <location>
        <begin position="186"/>
        <end position="203"/>
    </location>
</feature>
<dbReference type="InterPro" id="IPR007621">
    <property type="entry name" value="TPM_dom"/>
</dbReference>
<evidence type="ECO:0000259" key="3">
    <source>
        <dbReference type="Pfam" id="PF04536"/>
    </source>
</evidence>
<keyword evidence="1" id="KW-0472">Membrane</keyword>
<feature type="chain" id="PRO_5040930407" description="TPM domain-containing protein" evidence="2">
    <location>
        <begin position="24"/>
        <end position="256"/>
    </location>
</feature>
<accession>A0A9X8UKX3</accession>
<dbReference type="EMBL" id="SLUK01000001">
    <property type="protein sequence ID" value="TCL45090.1"/>
    <property type="molecule type" value="Genomic_DNA"/>
</dbReference>
<proteinExistence type="predicted"/>
<sequence length="256" mass="27357">MKRIRRTLLLLPGLLLLSLTAHAFELEAPTQYFYAADYADVLESEHEQYYVNQGAALQEATGAQIVVASVPSLHERTVEEYANTLFRSWGIGDSEKNNGLLILLAPNERQIRVEVGYGLEGALNDSKVTRYMDEYAVPYLAQDQFDEGIYNLYNALLPTVYEEYGLTPPESVQSAVAAEGDDSSPMDFIIALVLVALVFGVFFRRRRHFGGHWGGGFYGGGGFHGGGFGGGFSGGGGGGFSGGGGSSGGGGGSRGF</sequence>
<dbReference type="AlphaFoldDB" id="A0A9X8UKX3"/>
<organism evidence="4 5">
    <name type="scientific">Harryflintia acetispora</name>
    <dbReference type="NCBI Taxonomy" id="1849041"/>
    <lineage>
        <taxon>Bacteria</taxon>
        <taxon>Bacillati</taxon>
        <taxon>Bacillota</taxon>
        <taxon>Clostridia</taxon>
        <taxon>Eubacteriales</taxon>
        <taxon>Oscillospiraceae</taxon>
        <taxon>Harryflintia</taxon>
    </lineage>
</organism>
<evidence type="ECO:0000256" key="1">
    <source>
        <dbReference type="SAM" id="Phobius"/>
    </source>
</evidence>
<dbReference type="Gene3D" id="3.10.310.50">
    <property type="match status" value="1"/>
</dbReference>
<gene>
    <name evidence="4" type="ORF">EDD78_10168</name>
</gene>
<evidence type="ECO:0000313" key="4">
    <source>
        <dbReference type="EMBL" id="TCL45090.1"/>
    </source>
</evidence>
<feature type="domain" description="TPM" evidence="3">
    <location>
        <begin position="37"/>
        <end position="156"/>
    </location>
</feature>
<reference evidence="4 5" key="1">
    <citation type="submission" date="2019-03" db="EMBL/GenBank/DDBJ databases">
        <title>Genomic Encyclopedia of Type Strains, Phase IV (KMG-IV): sequencing the most valuable type-strain genomes for metagenomic binning, comparative biology and taxonomic classification.</title>
        <authorList>
            <person name="Goeker M."/>
        </authorList>
    </citation>
    <scope>NUCLEOTIDE SEQUENCE [LARGE SCALE GENOMIC DNA]</scope>
    <source>
        <strain evidence="4 5">DSM 100433</strain>
    </source>
</reference>
<evidence type="ECO:0000313" key="5">
    <source>
        <dbReference type="Proteomes" id="UP000294682"/>
    </source>
</evidence>
<keyword evidence="2" id="KW-0732">Signal</keyword>
<name>A0A9X8UKX3_9FIRM</name>
<keyword evidence="5" id="KW-1185">Reference proteome</keyword>
<dbReference type="PANTHER" id="PTHR30373">
    <property type="entry name" value="UPF0603 PROTEIN YGCG"/>
    <property type="match status" value="1"/>
</dbReference>
<feature type="signal peptide" evidence="2">
    <location>
        <begin position="1"/>
        <end position="23"/>
    </location>
</feature>
<dbReference type="Proteomes" id="UP000294682">
    <property type="component" value="Unassembled WGS sequence"/>
</dbReference>
<comment type="caution">
    <text evidence="4">The sequence shown here is derived from an EMBL/GenBank/DDBJ whole genome shotgun (WGS) entry which is preliminary data.</text>
</comment>
<protein>
    <recommendedName>
        <fullName evidence="3">TPM domain-containing protein</fullName>
    </recommendedName>
</protein>
<evidence type="ECO:0000256" key="2">
    <source>
        <dbReference type="SAM" id="SignalP"/>
    </source>
</evidence>
<keyword evidence="1" id="KW-0812">Transmembrane</keyword>
<dbReference type="PANTHER" id="PTHR30373:SF2">
    <property type="entry name" value="UPF0603 PROTEIN YGCG"/>
    <property type="match status" value="1"/>
</dbReference>
<dbReference type="RefSeq" id="WP_132083395.1">
    <property type="nucleotide sequence ID" value="NZ_SLUK01000001.1"/>
</dbReference>